<evidence type="ECO:0000313" key="2">
    <source>
        <dbReference type="EMBL" id="TSC65325.1"/>
    </source>
</evidence>
<dbReference type="AlphaFoldDB" id="A0A554JAC7"/>
<keyword evidence="1" id="KW-0472">Membrane</keyword>
<protein>
    <recommendedName>
        <fullName evidence="4">DUF5671 domain-containing protein</fullName>
    </recommendedName>
</protein>
<organism evidence="2 3">
    <name type="scientific">Candidatus Doudnabacteria bacterium Gr01-1014_77</name>
    <dbReference type="NCBI Taxonomy" id="2017133"/>
    <lineage>
        <taxon>Bacteria</taxon>
        <taxon>Candidatus Doudnaibacteriota</taxon>
    </lineage>
</organism>
<name>A0A554JAC7_9BACT</name>
<evidence type="ECO:0008006" key="4">
    <source>
        <dbReference type="Google" id="ProtNLM"/>
    </source>
</evidence>
<dbReference type="EMBL" id="VMFF01000051">
    <property type="protein sequence ID" value="TSC65325.1"/>
    <property type="molecule type" value="Genomic_DNA"/>
</dbReference>
<keyword evidence="1" id="KW-0812">Transmembrane</keyword>
<comment type="caution">
    <text evidence="2">The sequence shown here is derived from an EMBL/GenBank/DDBJ whole genome shotgun (WGS) entry which is preliminary data.</text>
</comment>
<evidence type="ECO:0000313" key="3">
    <source>
        <dbReference type="Proteomes" id="UP000319613"/>
    </source>
</evidence>
<keyword evidence="1" id="KW-1133">Transmembrane helix</keyword>
<sequence>MTWIKKAYLYVVSLVSLIIIMVGAITLLNMGLKILLNAEEYYSYPMMAVNCQVPVEKGVAVKTTECDPDYQIKQQEYEKKNQQQQRKRDIAQSLAMIIVGTPVFYYHWKLARKEA</sequence>
<accession>A0A554JAC7</accession>
<reference evidence="2 3" key="1">
    <citation type="submission" date="2017-07" db="EMBL/GenBank/DDBJ databases">
        <title>Mechanisms for carbon and nitrogen cycling indicate functional differentiation within the Candidate Phyla Radiation.</title>
        <authorList>
            <person name="Danczak R.E."/>
            <person name="Johnston M.D."/>
            <person name="Kenah C."/>
            <person name="Slattery M."/>
            <person name="Wrighton K.C."/>
            <person name="Wilkins M.J."/>
        </authorList>
    </citation>
    <scope>NUCLEOTIDE SEQUENCE [LARGE SCALE GENOMIC DNA]</scope>
    <source>
        <strain evidence="2">Gr01-1014_77</strain>
    </source>
</reference>
<gene>
    <name evidence="2" type="ORF">G01um101477_527</name>
</gene>
<feature type="transmembrane region" description="Helical" evidence="1">
    <location>
        <begin position="7"/>
        <end position="28"/>
    </location>
</feature>
<proteinExistence type="predicted"/>
<feature type="transmembrane region" description="Helical" evidence="1">
    <location>
        <begin position="90"/>
        <end position="108"/>
    </location>
</feature>
<evidence type="ECO:0000256" key="1">
    <source>
        <dbReference type="SAM" id="Phobius"/>
    </source>
</evidence>
<dbReference type="Proteomes" id="UP000319613">
    <property type="component" value="Unassembled WGS sequence"/>
</dbReference>